<reference evidence="1" key="1">
    <citation type="journal article" date="2015" name="Nature">
        <title>Complex archaea that bridge the gap between prokaryotes and eukaryotes.</title>
        <authorList>
            <person name="Spang A."/>
            <person name="Saw J.H."/>
            <person name="Jorgensen S.L."/>
            <person name="Zaremba-Niedzwiedzka K."/>
            <person name="Martijn J."/>
            <person name="Lind A.E."/>
            <person name="van Eijk R."/>
            <person name="Schleper C."/>
            <person name="Guy L."/>
            <person name="Ettema T.J."/>
        </authorList>
    </citation>
    <scope>NUCLEOTIDE SEQUENCE</scope>
</reference>
<evidence type="ECO:0000313" key="1">
    <source>
        <dbReference type="EMBL" id="KKL28996.1"/>
    </source>
</evidence>
<organism evidence="1">
    <name type="scientific">marine sediment metagenome</name>
    <dbReference type="NCBI Taxonomy" id="412755"/>
    <lineage>
        <taxon>unclassified sequences</taxon>
        <taxon>metagenomes</taxon>
        <taxon>ecological metagenomes</taxon>
    </lineage>
</organism>
<name>A0A0F9EGN7_9ZZZZ</name>
<protein>
    <submittedName>
        <fullName evidence="1">Uncharacterized protein</fullName>
    </submittedName>
</protein>
<gene>
    <name evidence="1" type="ORF">LCGC14_2369550</name>
</gene>
<accession>A0A0F9EGN7</accession>
<proteinExistence type="predicted"/>
<comment type="caution">
    <text evidence="1">The sequence shown here is derived from an EMBL/GenBank/DDBJ whole genome shotgun (WGS) entry which is preliminary data.</text>
</comment>
<dbReference type="AlphaFoldDB" id="A0A0F9EGN7"/>
<sequence length="120" mass="13475">MTSAERQKHYREHKRNAQLVTDGVTRVTGEPCTELDPTDHALIDGRGGLADYYANPDKYIPRTEPDKLNWGPWLNTAELNAARLKANRVPIPGDWDYEGGRHEAIQGLHGVHGRESNFTA</sequence>
<dbReference type="EMBL" id="LAZR01034895">
    <property type="protein sequence ID" value="KKL28996.1"/>
    <property type="molecule type" value="Genomic_DNA"/>
</dbReference>